<sequence>MKKRRSTVLVCPGKDVTLYIPSDTPPEVITYLNQLKAEGMFSHGIMEILTKHILQERSTTMWEIEDAPNHLRATFEDEEHVPALEDQEPSELPDFNSKKNFSLEDIFRQASRNAGKLM</sequence>
<evidence type="ECO:0000313" key="3">
    <source>
        <dbReference type="Proteomes" id="UP001267290"/>
    </source>
</evidence>
<reference evidence="2 3" key="1">
    <citation type="submission" date="2023-07" db="EMBL/GenBank/DDBJ databases">
        <title>Sorghum-associated microbial communities from plants grown in Nebraska, USA.</title>
        <authorList>
            <person name="Schachtman D."/>
        </authorList>
    </citation>
    <scope>NUCLEOTIDE SEQUENCE [LARGE SCALE GENOMIC DNA]</scope>
    <source>
        <strain evidence="2 3">CC258</strain>
    </source>
</reference>
<evidence type="ECO:0000313" key="2">
    <source>
        <dbReference type="EMBL" id="MDR6552408.1"/>
    </source>
</evidence>
<accession>A0ABU1NY37</accession>
<evidence type="ECO:0000256" key="1">
    <source>
        <dbReference type="SAM" id="MobiDB-lite"/>
    </source>
</evidence>
<comment type="caution">
    <text evidence="2">The sequence shown here is derived from an EMBL/GenBank/DDBJ whole genome shotgun (WGS) entry which is preliminary data.</text>
</comment>
<keyword evidence="3" id="KW-1185">Reference proteome</keyword>
<organism evidence="2 3">
    <name type="scientific">Paenibacillus qinlingensis</name>
    <dbReference type="NCBI Taxonomy" id="1837343"/>
    <lineage>
        <taxon>Bacteria</taxon>
        <taxon>Bacillati</taxon>
        <taxon>Bacillota</taxon>
        <taxon>Bacilli</taxon>
        <taxon>Bacillales</taxon>
        <taxon>Paenibacillaceae</taxon>
        <taxon>Paenibacillus</taxon>
    </lineage>
</organism>
<dbReference type="EMBL" id="JAVDSB010000006">
    <property type="protein sequence ID" value="MDR6552408.1"/>
    <property type="molecule type" value="Genomic_DNA"/>
</dbReference>
<dbReference type="Proteomes" id="UP001267290">
    <property type="component" value="Unassembled WGS sequence"/>
</dbReference>
<gene>
    <name evidence="2" type="ORF">J2736_003614</name>
</gene>
<feature type="region of interest" description="Disordered" evidence="1">
    <location>
        <begin position="76"/>
        <end position="97"/>
    </location>
</feature>
<dbReference type="RefSeq" id="WP_310499938.1">
    <property type="nucleotide sequence ID" value="NZ_JAVDSB010000006.1"/>
</dbReference>
<name>A0ABU1NY37_9BACL</name>
<proteinExistence type="predicted"/>
<protein>
    <submittedName>
        <fullName evidence="2">Uncharacterized protein</fullName>
    </submittedName>
</protein>